<comment type="caution">
    <text evidence="1">The sequence shown here is derived from an EMBL/GenBank/DDBJ whole genome shotgun (WGS) entry which is preliminary data.</text>
</comment>
<organism evidence="1 2">
    <name type="scientific">Symbiodinium natans</name>
    <dbReference type="NCBI Taxonomy" id="878477"/>
    <lineage>
        <taxon>Eukaryota</taxon>
        <taxon>Sar</taxon>
        <taxon>Alveolata</taxon>
        <taxon>Dinophyceae</taxon>
        <taxon>Suessiales</taxon>
        <taxon>Symbiodiniaceae</taxon>
        <taxon>Symbiodinium</taxon>
    </lineage>
</organism>
<sequence length="411" mass="45372">MATVEQQKALVQTLDPDLAGLLQTKDVSLKVQALVAQKKVKTISRLSAMADDRKGIREFCVKTLGLEASVGDDLVEIASVVDAWESARSRVDARNKAEGEAVVDGLPKVVARTELAQLRDRFETAFYPLTEKFMPANATLEQVFDMVDNGEFVNMSLSEFASKENAAQEPVAAVIDRSTGAIKVKKGHIQVPMPTNAEELRVRLRVVAHSFVLSSLRYPHVAVLKGIAPSHFHNYADYLLGDFVLGLHARDSTGGIVSSPSFDLVVAYEYQLRKHVTKLLNAGQTLVAALETSMADPVLKERYFVTPSAFRLAELATVGNSRRERSRSRRVRRDLGLTRAFGKGQSKGKFAALKRLTEDGQQICFAFNNPHEKCRGKCGRAHVCQLCLGKHPMHACKSSLPDARQDDKREE</sequence>
<dbReference type="AlphaFoldDB" id="A0A812JYW3"/>
<accession>A0A812JYW3</accession>
<dbReference type="Proteomes" id="UP000604046">
    <property type="component" value="Unassembled WGS sequence"/>
</dbReference>
<reference evidence="1" key="1">
    <citation type="submission" date="2021-02" db="EMBL/GenBank/DDBJ databases">
        <authorList>
            <person name="Dougan E. K."/>
            <person name="Rhodes N."/>
            <person name="Thang M."/>
            <person name="Chan C."/>
        </authorList>
    </citation>
    <scope>NUCLEOTIDE SEQUENCE</scope>
</reference>
<name>A0A812JYW3_9DINO</name>
<evidence type="ECO:0000313" key="1">
    <source>
        <dbReference type="EMBL" id="CAE7216749.1"/>
    </source>
</evidence>
<evidence type="ECO:0000313" key="2">
    <source>
        <dbReference type="Proteomes" id="UP000604046"/>
    </source>
</evidence>
<dbReference type="OrthoDB" id="415554at2759"/>
<proteinExistence type="predicted"/>
<protein>
    <submittedName>
        <fullName evidence="1">Uncharacterized protein</fullName>
    </submittedName>
</protein>
<keyword evidence="2" id="KW-1185">Reference proteome</keyword>
<dbReference type="EMBL" id="CAJNDS010000541">
    <property type="protein sequence ID" value="CAE7216749.1"/>
    <property type="molecule type" value="Genomic_DNA"/>
</dbReference>
<gene>
    <name evidence="1" type="ORF">SNAT2548_LOCUS7666</name>
</gene>